<comment type="caution">
    <text evidence="1">The sequence shown here is derived from an EMBL/GenBank/DDBJ whole genome shotgun (WGS) entry which is preliminary data.</text>
</comment>
<keyword evidence="2" id="KW-1185">Reference proteome</keyword>
<evidence type="ECO:0000313" key="2">
    <source>
        <dbReference type="Proteomes" id="UP001163603"/>
    </source>
</evidence>
<accession>A0ACC0ZFV1</accession>
<proteinExistence type="predicted"/>
<sequence>MGESHVVFDISSDEEKGFDEPEGDDYSWLSKLLRDEVDDSDEVVVVGEIKSKSSKSTVSNEDDDDCVVLDADPDKPVSADNDKAREGEGDEEEDDLVVVGEKGQVQLPDTCRVFADYCPMIWCALVACRDFPHPRHLCAKFPFSSTAHELHCDQCHCYVCDSVAPCAHWGSGVCDIDHCHATEKEDFWKSQRKNFRIQKDAPVPVKVPETSLSTTFPHLNQIPPRDIIQLASNCVPQNQLSRPGVVRACPSSNRLSIPNIISQGRSRQSGPVFGKNRLQTRVVSQQSPLLRVRNNVIRRDRGVNGGNLGMFRRPVIAGDAPTMNQSVYSSANNTRGVHASQITCAPVPPALSTTDGINMRWVPSMSQDSCTYQNISQTGTGSVFVNTVPSQSPVYSQTIPEPQPYSQPMSQQPIYRPIPQQQIYSQPIPEIHASSEPVPQPHGYAEHISQSSDGLLIGELGNQRQNMIGPNLSDFDPWLNDSGSNQQPPNKNCHLHRTGSTNEPLPFQELNSHCNGGTKFHYSDHEFDDWFQENHAVQVPEAYTPAHFVDAGWAYTLSEDLF</sequence>
<evidence type="ECO:0000313" key="1">
    <source>
        <dbReference type="EMBL" id="KAJ0051683.1"/>
    </source>
</evidence>
<reference evidence="2" key="1">
    <citation type="journal article" date="2023" name="G3 (Bethesda)">
        <title>Genome assembly and association tests identify interacting loci associated with vigor, precocity, and sex in interspecific pistachio rootstocks.</title>
        <authorList>
            <person name="Palmer W."/>
            <person name="Jacygrad E."/>
            <person name="Sagayaradj S."/>
            <person name="Cavanaugh K."/>
            <person name="Han R."/>
            <person name="Bertier L."/>
            <person name="Beede B."/>
            <person name="Kafkas S."/>
            <person name="Golino D."/>
            <person name="Preece J."/>
            <person name="Michelmore R."/>
        </authorList>
    </citation>
    <scope>NUCLEOTIDE SEQUENCE [LARGE SCALE GENOMIC DNA]</scope>
</reference>
<name>A0ACC0ZFV1_9ROSI</name>
<gene>
    <name evidence="1" type="ORF">Pint_01640</name>
</gene>
<dbReference type="EMBL" id="CM047736">
    <property type="protein sequence ID" value="KAJ0051683.1"/>
    <property type="molecule type" value="Genomic_DNA"/>
</dbReference>
<protein>
    <submittedName>
        <fullName evidence="1">Uncharacterized protein</fullName>
    </submittedName>
</protein>
<organism evidence="1 2">
    <name type="scientific">Pistacia integerrima</name>
    <dbReference type="NCBI Taxonomy" id="434235"/>
    <lineage>
        <taxon>Eukaryota</taxon>
        <taxon>Viridiplantae</taxon>
        <taxon>Streptophyta</taxon>
        <taxon>Embryophyta</taxon>
        <taxon>Tracheophyta</taxon>
        <taxon>Spermatophyta</taxon>
        <taxon>Magnoliopsida</taxon>
        <taxon>eudicotyledons</taxon>
        <taxon>Gunneridae</taxon>
        <taxon>Pentapetalae</taxon>
        <taxon>rosids</taxon>
        <taxon>malvids</taxon>
        <taxon>Sapindales</taxon>
        <taxon>Anacardiaceae</taxon>
        <taxon>Pistacia</taxon>
    </lineage>
</organism>
<dbReference type="Proteomes" id="UP001163603">
    <property type="component" value="Chromosome 1"/>
</dbReference>